<dbReference type="PANTHER" id="PTHR48099:SF5">
    <property type="entry name" value="C-1-TETRAHYDROFOLATE SYNTHASE, CYTOPLASMIC"/>
    <property type="match status" value="1"/>
</dbReference>
<dbReference type="Pfam" id="PF02882">
    <property type="entry name" value="THF_DHG_CYH_C"/>
    <property type="match status" value="1"/>
</dbReference>
<dbReference type="GO" id="GO:0004488">
    <property type="term" value="F:methylenetetrahydrofolate dehydrogenase (NADP+) activity"/>
    <property type="evidence" value="ECO:0007669"/>
    <property type="project" value="UniProtKB-UniRule"/>
</dbReference>
<dbReference type="NCBIfam" id="NF010787">
    <property type="entry name" value="PRK14191.1"/>
    <property type="match status" value="1"/>
</dbReference>
<dbReference type="PROSITE" id="PS00767">
    <property type="entry name" value="THF_DHG_CYH_2"/>
    <property type="match status" value="1"/>
</dbReference>
<dbReference type="PRINTS" id="PR00085">
    <property type="entry name" value="THFDHDRGNASE"/>
</dbReference>
<dbReference type="InterPro" id="IPR000672">
    <property type="entry name" value="THF_DH/CycHdrlase"/>
</dbReference>
<evidence type="ECO:0000313" key="16">
    <source>
        <dbReference type="Proteomes" id="UP000188298"/>
    </source>
</evidence>
<dbReference type="PANTHER" id="PTHR48099">
    <property type="entry name" value="C-1-TETRAHYDROFOLATE SYNTHASE, CYTOPLASMIC-RELATED"/>
    <property type="match status" value="1"/>
</dbReference>
<keyword evidence="5 12" id="KW-0658">Purine biosynthesis</keyword>
<dbReference type="SUPFAM" id="SSF53223">
    <property type="entry name" value="Aminoacid dehydrogenase-like, N-terminal domain"/>
    <property type="match status" value="1"/>
</dbReference>
<dbReference type="InterPro" id="IPR020631">
    <property type="entry name" value="THF_DH/CycHdrlase_NAD-bd_dom"/>
</dbReference>
<dbReference type="PROSITE" id="PS00766">
    <property type="entry name" value="THF_DHG_CYH_1"/>
    <property type="match status" value="1"/>
</dbReference>
<dbReference type="GO" id="GO:0004477">
    <property type="term" value="F:methenyltetrahydrofolate cyclohydrolase activity"/>
    <property type="evidence" value="ECO:0007669"/>
    <property type="project" value="UniProtKB-UniRule"/>
</dbReference>
<dbReference type="InterPro" id="IPR046346">
    <property type="entry name" value="Aminoacid_DH-like_N_sf"/>
</dbReference>
<dbReference type="InterPro" id="IPR020867">
    <property type="entry name" value="THF_DH/CycHdrlase_CS"/>
</dbReference>
<dbReference type="InterPro" id="IPR020630">
    <property type="entry name" value="THF_DH/CycHdrlase_cat_dom"/>
</dbReference>
<evidence type="ECO:0000259" key="13">
    <source>
        <dbReference type="Pfam" id="PF00763"/>
    </source>
</evidence>
<dbReference type="GO" id="GO:0006164">
    <property type="term" value="P:purine nucleotide biosynthetic process"/>
    <property type="evidence" value="ECO:0007669"/>
    <property type="project" value="UniProtKB-KW"/>
</dbReference>
<evidence type="ECO:0000256" key="5">
    <source>
        <dbReference type="ARBA" id="ARBA00022755"/>
    </source>
</evidence>
<dbReference type="EC" id="3.5.4.9" evidence="12"/>
<dbReference type="SUPFAM" id="SSF51735">
    <property type="entry name" value="NAD(P)-binding Rossmann-fold domains"/>
    <property type="match status" value="1"/>
</dbReference>
<feature type="binding site" evidence="12">
    <location>
        <begin position="168"/>
        <end position="170"/>
    </location>
    <ligand>
        <name>NADP(+)</name>
        <dbReference type="ChEBI" id="CHEBI:58349"/>
    </ligand>
</feature>
<keyword evidence="9 12" id="KW-0368">Histidine biosynthesis</keyword>
<dbReference type="EC" id="1.5.1.5" evidence="12"/>
<dbReference type="AlphaFoldDB" id="A0A1Q2LJC3"/>
<comment type="subunit">
    <text evidence="2 12">Homodimer.</text>
</comment>
<evidence type="ECO:0000256" key="6">
    <source>
        <dbReference type="ARBA" id="ARBA00022801"/>
    </source>
</evidence>
<keyword evidence="7 12" id="KW-0521">NADP</keyword>
<evidence type="ECO:0000313" key="15">
    <source>
        <dbReference type="EMBL" id="AQQ60558.1"/>
    </source>
</evidence>
<gene>
    <name evidence="12" type="primary">folD</name>
    <name evidence="15" type="ORF">XJ32_11260</name>
</gene>
<dbReference type="EMBL" id="CP019645">
    <property type="protein sequence ID" value="AQQ60558.1"/>
    <property type="molecule type" value="Genomic_DNA"/>
</dbReference>
<evidence type="ECO:0000256" key="11">
    <source>
        <dbReference type="ARBA" id="ARBA00023268"/>
    </source>
</evidence>
<proteinExistence type="inferred from homology"/>
<feature type="binding site" evidence="12">
    <location>
        <position position="234"/>
    </location>
    <ligand>
        <name>NADP(+)</name>
        <dbReference type="ChEBI" id="CHEBI:58349"/>
    </ligand>
</feature>
<evidence type="ECO:0000256" key="3">
    <source>
        <dbReference type="ARBA" id="ARBA00022563"/>
    </source>
</evidence>
<accession>A0A1Q2LJC3</accession>
<dbReference type="FunFam" id="3.40.50.10860:FF:000005">
    <property type="entry name" value="C-1-tetrahydrofolate synthase, cytoplasmic, putative"/>
    <property type="match status" value="1"/>
</dbReference>
<dbReference type="NCBIfam" id="NF008058">
    <property type="entry name" value="PRK10792.1"/>
    <property type="match status" value="1"/>
</dbReference>
<dbReference type="GO" id="GO:0005829">
    <property type="term" value="C:cytosol"/>
    <property type="evidence" value="ECO:0007669"/>
    <property type="project" value="TreeGrafter"/>
</dbReference>
<keyword evidence="11 12" id="KW-0511">Multifunctional enzyme</keyword>
<dbReference type="GO" id="GO:0000105">
    <property type="term" value="P:L-histidine biosynthetic process"/>
    <property type="evidence" value="ECO:0007669"/>
    <property type="project" value="UniProtKB-KW"/>
</dbReference>
<evidence type="ECO:0000259" key="14">
    <source>
        <dbReference type="Pfam" id="PF02882"/>
    </source>
</evidence>
<dbReference type="Proteomes" id="UP000188298">
    <property type="component" value="Chromosome"/>
</dbReference>
<dbReference type="InterPro" id="IPR036291">
    <property type="entry name" value="NAD(P)-bd_dom_sf"/>
</dbReference>
<dbReference type="CDD" id="cd01080">
    <property type="entry name" value="NAD_bind_m-THF_DH_Cyclohyd"/>
    <property type="match status" value="1"/>
</dbReference>
<dbReference type="HAMAP" id="MF_01576">
    <property type="entry name" value="THF_DHG_CYH"/>
    <property type="match status" value="1"/>
</dbReference>
<feature type="domain" description="Tetrahydrofolate dehydrogenase/cyclohydrolase NAD(P)-binding" evidence="14">
    <location>
        <begin position="142"/>
        <end position="283"/>
    </location>
</feature>
<organism evidence="15 16">
    <name type="scientific">Helicobacter bilis</name>
    <dbReference type="NCBI Taxonomy" id="37372"/>
    <lineage>
        <taxon>Bacteria</taxon>
        <taxon>Pseudomonadati</taxon>
        <taxon>Campylobacterota</taxon>
        <taxon>Epsilonproteobacteria</taxon>
        <taxon>Campylobacterales</taxon>
        <taxon>Helicobacteraceae</taxon>
        <taxon>Helicobacter</taxon>
    </lineage>
</organism>
<keyword evidence="4 12" id="KW-0028">Amino-acid biosynthesis</keyword>
<comment type="pathway">
    <text evidence="1 12">One-carbon metabolism; tetrahydrofolate interconversion.</text>
</comment>
<name>A0A1Q2LJC3_9HELI</name>
<dbReference type="RefSeq" id="WP_077389880.1">
    <property type="nucleotide sequence ID" value="NZ_CP019645.1"/>
</dbReference>
<dbReference type="UniPathway" id="UPA00193"/>
<evidence type="ECO:0000256" key="2">
    <source>
        <dbReference type="ARBA" id="ARBA00011738"/>
    </source>
</evidence>
<dbReference type="Gene3D" id="3.40.50.720">
    <property type="entry name" value="NAD(P)-binding Rossmann-like Domain"/>
    <property type="match status" value="1"/>
</dbReference>
<dbReference type="GO" id="GO:0009086">
    <property type="term" value="P:methionine biosynthetic process"/>
    <property type="evidence" value="ECO:0007669"/>
    <property type="project" value="UniProtKB-KW"/>
</dbReference>
<keyword evidence="3 12" id="KW-0554">One-carbon metabolism</keyword>
<evidence type="ECO:0000256" key="7">
    <source>
        <dbReference type="ARBA" id="ARBA00022857"/>
    </source>
</evidence>
<dbReference type="FunFam" id="3.40.50.720:FF:000094">
    <property type="entry name" value="Bifunctional protein FolD"/>
    <property type="match status" value="1"/>
</dbReference>
<keyword evidence="10 12" id="KW-0486">Methionine biosynthesis</keyword>
<reference evidence="15 16" key="1">
    <citation type="submission" date="2017-02" db="EMBL/GenBank/DDBJ databases">
        <title>Whole genome sequencing of Helicobacter bilis strain AAQJH.</title>
        <authorList>
            <person name="Conlan S."/>
            <person name="Thomas P.J."/>
            <person name="Mullikin J."/>
            <person name="Palmore T.N."/>
            <person name="Frank K.M."/>
            <person name="Segre J.A."/>
        </authorList>
    </citation>
    <scope>NUCLEOTIDE SEQUENCE [LARGE SCALE GENOMIC DNA]</scope>
    <source>
        <strain evidence="15 16">AAQJH</strain>
    </source>
</reference>
<comment type="similarity">
    <text evidence="12">Belongs to the tetrahydrofolate dehydrogenase/cyclohydrolase family.</text>
</comment>
<evidence type="ECO:0000256" key="4">
    <source>
        <dbReference type="ARBA" id="ARBA00022605"/>
    </source>
</evidence>
<dbReference type="Pfam" id="PF00763">
    <property type="entry name" value="THF_DHG_CYH"/>
    <property type="match status" value="1"/>
</dbReference>
<comment type="catalytic activity">
    <reaction evidence="12">
        <text>(6R)-5,10-methenyltetrahydrofolate + H2O = (6R)-10-formyltetrahydrofolate + H(+)</text>
        <dbReference type="Rhea" id="RHEA:23700"/>
        <dbReference type="ChEBI" id="CHEBI:15377"/>
        <dbReference type="ChEBI" id="CHEBI:15378"/>
        <dbReference type="ChEBI" id="CHEBI:57455"/>
        <dbReference type="ChEBI" id="CHEBI:195366"/>
        <dbReference type="EC" id="3.5.4.9"/>
    </reaction>
</comment>
<dbReference type="Gene3D" id="3.40.50.10860">
    <property type="entry name" value="Leucine Dehydrogenase, chain A, domain 1"/>
    <property type="match status" value="1"/>
</dbReference>
<dbReference type="KEGG" id="hbl:XJ32_11260"/>
<keyword evidence="6 12" id="KW-0378">Hydrolase</keyword>
<comment type="catalytic activity">
    <reaction evidence="12">
        <text>(6R)-5,10-methylene-5,6,7,8-tetrahydrofolate + NADP(+) = (6R)-5,10-methenyltetrahydrofolate + NADPH</text>
        <dbReference type="Rhea" id="RHEA:22812"/>
        <dbReference type="ChEBI" id="CHEBI:15636"/>
        <dbReference type="ChEBI" id="CHEBI:57455"/>
        <dbReference type="ChEBI" id="CHEBI:57783"/>
        <dbReference type="ChEBI" id="CHEBI:58349"/>
        <dbReference type="EC" id="1.5.1.5"/>
    </reaction>
</comment>
<evidence type="ECO:0000256" key="12">
    <source>
        <dbReference type="HAMAP-Rule" id="MF_01576"/>
    </source>
</evidence>
<evidence type="ECO:0000256" key="1">
    <source>
        <dbReference type="ARBA" id="ARBA00004777"/>
    </source>
</evidence>
<keyword evidence="8 12" id="KW-0560">Oxidoreductase</keyword>
<feature type="domain" description="Tetrahydrofolate dehydrogenase/cyclohydrolase catalytic" evidence="13">
    <location>
        <begin position="9"/>
        <end position="123"/>
    </location>
</feature>
<protein>
    <recommendedName>
        <fullName evidence="12">Bifunctional protein FolD</fullName>
    </recommendedName>
    <domain>
        <recommendedName>
            <fullName evidence="12">Methylenetetrahydrofolate dehydrogenase</fullName>
            <ecNumber evidence="12">1.5.1.5</ecNumber>
        </recommendedName>
    </domain>
    <domain>
        <recommendedName>
            <fullName evidence="12">Methenyltetrahydrofolate cyclohydrolase</fullName>
            <ecNumber evidence="12">3.5.4.9</ecNumber>
        </recommendedName>
    </domain>
</protein>
<evidence type="ECO:0000256" key="8">
    <source>
        <dbReference type="ARBA" id="ARBA00023002"/>
    </source>
</evidence>
<dbReference type="GO" id="GO:0035999">
    <property type="term" value="P:tetrahydrofolate interconversion"/>
    <property type="evidence" value="ECO:0007669"/>
    <property type="project" value="UniProtKB-UniRule"/>
</dbReference>
<feature type="binding site" evidence="12">
    <location>
        <position position="193"/>
    </location>
    <ligand>
        <name>NADP(+)</name>
        <dbReference type="ChEBI" id="CHEBI:58349"/>
    </ligand>
</feature>
<sequence>MVLADGVLMDGKKLASKIEEDIIKETKELAIKGIVPSLAVILVGNDSASQTYVTMKAKACKRVGITSILYEMPTNTSEQDLLQTIDSLNKNDQIDGILVQLPLPEHINASEILDMIAPHKDVDGFHTQNSGKLHSGLKGFVPATPLGVMTLLRHYNIDIKGKDVCIVGASNIVGKPLSALMLNAGATISVCHILTKDLSFYTKNADIVCVGVGKPNLITKDMIKEGAIVVDIGINRLENGKIVGDVDLENLRSHCSYITPVPGGVGPMTIASLLQNTLESAKKRPKR</sequence>
<evidence type="ECO:0000256" key="10">
    <source>
        <dbReference type="ARBA" id="ARBA00023167"/>
    </source>
</evidence>
<comment type="function">
    <text evidence="12">Catalyzes the oxidation of 5,10-methylenetetrahydrofolate to 5,10-methenyltetrahydrofolate and then the hydrolysis of 5,10-methenyltetrahydrofolate to 10-formyltetrahydrofolate.</text>
</comment>
<evidence type="ECO:0000256" key="9">
    <source>
        <dbReference type="ARBA" id="ARBA00023102"/>
    </source>
</evidence>